<name>A0ABW5CFR6_9PROT</name>
<dbReference type="SMART" id="SM00490">
    <property type="entry name" value="HELICc"/>
    <property type="match status" value="1"/>
</dbReference>
<dbReference type="PANTHER" id="PTHR47962">
    <property type="entry name" value="ATP-DEPENDENT HELICASE LHR-RELATED-RELATED"/>
    <property type="match status" value="1"/>
</dbReference>
<evidence type="ECO:0000259" key="3">
    <source>
        <dbReference type="PROSITE" id="PS51192"/>
    </source>
</evidence>
<sequence>MMETTTSSHPSDSDSAAFDRLHPSVRRWIWEQQWTELRDIQEAAIPILLDGDRDLLISAATAGGKTEAAFLPIVSAIAEDEESGIQALYVSPLKALINDQFRRLERLCEITEIPVTPWHGDVSAAVKRRVRERPAGIVLITPESLEALFVRRGADMPRLFAALRYVVIDELHAFIGTERGVQMQSLLARLEVALDRRVVRVGLSATLGDLGLAAECLRPGAGGAVVRLESKADNRELRVQVRGYISRIPFQNEGNEPASARHDIAAHMFSKLRGSHNLIFTGSRQYVELYADALRSLCEGQCLPNEFFPHHGSLSKDLRETVETRLKDGAMPTSVVCTTTLELGIDIGDVESVAQIGAPRSIAALRQRLGRSGRRPGKPAVLRLYIEEPELTARSHPLDMLRLKTVQTVAALRLLIDGWCEPPTPLALHLSTLAHQVLSVIAQHGGIKAAHAYAILCQAGPFRKVNKSLFADLLRSLGCPERGLIEQSPDGLLMLGKAGERLVEHYSFYSVFETPEEFRVMSGSRQLGVLPVDSPLAPEMMIIFAGRRWVVLAVHAADKVLEVAPAPGGIPPHFAGGEAGLLHDRLVAEIFQVYASSDVPPFLDANGRALLAEGRAAWRDWALDRVRMIPHGNSTLLFPWVGTIKRDSLALALRARGFKAAAWDVVIEVTASPESIRSALQDLARMSPPNPIALARAVETKQVEKYDCYLDEPLLCMAWAANRIDADAVPQIAGGIFSE</sequence>
<evidence type="ECO:0000313" key="5">
    <source>
        <dbReference type="EMBL" id="MFD2235287.1"/>
    </source>
</evidence>
<keyword evidence="2" id="KW-0067">ATP-binding</keyword>
<gene>
    <name evidence="5" type="ORF">ACFSNB_15875</name>
</gene>
<dbReference type="PROSITE" id="PS51192">
    <property type="entry name" value="HELICASE_ATP_BIND_1"/>
    <property type="match status" value="1"/>
</dbReference>
<keyword evidence="5" id="KW-0378">Hydrolase</keyword>
<protein>
    <submittedName>
        <fullName evidence="5">DEAD/DEAH box helicase</fullName>
    </submittedName>
</protein>
<dbReference type="Gene3D" id="3.40.50.300">
    <property type="entry name" value="P-loop containing nucleotide triphosphate hydrolases"/>
    <property type="match status" value="2"/>
</dbReference>
<dbReference type="CDD" id="cd18796">
    <property type="entry name" value="SF2_C_LHR"/>
    <property type="match status" value="1"/>
</dbReference>
<dbReference type="InterPro" id="IPR011545">
    <property type="entry name" value="DEAD/DEAH_box_helicase_dom"/>
</dbReference>
<evidence type="ECO:0000313" key="6">
    <source>
        <dbReference type="Proteomes" id="UP001597296"/>
    </source>
</evidence>
<dbReference type="EMBL" id="JBHUIY010000041">
    <property type="protein sequence ID" value="MFD2235287.1"/>
    <property type="molecule type" value="Genomic_DNA"/>
</dbReference>
<dbReference type="PROSITE" id="PS51194">
    <property type="entry name" value="HELICASE_CTER"/>
    <property type="match status" value="1"/>
</dbReference>
<dbReference type="InterPro" id="IPR052511">
    <property type="entry name" value="ATP-dep_Helicase"/>
</dbReference>
<evidence type="ECO:0000259" key="4">
    <source>
        <dbReference type="PROSITE" id="PS51194"/>
    </source>
</evidence>
<dbReference type="InterPro" id="IPR014001">
    <property type="entry name" value="Helicase_ATP-bd"/>
</dbReference>
<reference evidence="6" key="1">
    <citation type="journal article" date="2019" name="Int. J. Syst. Evol. Microbiol.">
        <title>The Global Catalogue of Microorganisms (GCM) 10K type strain sequencing project: providing services to taxonomists for standard genome sequencing and annotation.</title>
        <authorList>
            <consortium name="The Broad Institute Genomics Platform"/>
            <consortium name="The Broad Institute Genome Sequencing Center for Infectious Disease"/>
            <person name="Wu L."/>
            <person name="Ma J."/>
        </authorList>
    </citation>
    <scope>NUCLEOTIDE SEQUENCE [LARGE SCALE GENOMIC DNA]</scope>
    <source>
        <strain evidence="6">KCTC 15012</strain>
    </source>
</reference>
<evidence type="ECO:0000256" key="2">
    <source>
        <dbReference type="ARBA" id="ARBA00022840"/>
    </source>
</evidence>
<dbReference type="RefSeq" id="WP_377318325.1">
    <property type="nucleotide sequence ID" value="NZ_JBHUIY010000041.1"/>
</dbReference>
<dbReference type="GO" id="GO:0004386">
    <property type="term" value="F:helicase activity"/>
    <property type="evidence" value="ECO:0007669"/>
    <property type="project" value="UniProtKB-KW"/>
</dbReference>
<dbReference type="Pfam" id="PF00271">
    <property type="entry name" value="Helicase_C"/>
    <property type="match status" value="1"/>
</dbReference>
<dbReference type="Pfam" id="PF00270">
    <property type="entry name" value="DEAD"/>
    <property type="match status" value="1"/>
</dbReference>
<comment type="caution">
    <text evidence="5">The sequence shown here is derived from an EMBL/GenBank/DDBJ whole genome shotgun (WGS) entry which is preliminary data.</text>
</comment>
<dbReference type="SUPFAM" id="SSF52540">
    <property type="entry name" value="P-loop containing nucleoside triphosphate hydrolases"/>
    <property type="match status" value="1"/>
</dbReference>
<dbReference type="InterPro" id="IPR001650">
    <property type="entry name" value="Helicase_C-like"/>
</dbReference>
<dbReference type="Proteomes" id="UP001597296">
    <property type="component" value="Unassembled WGS sequence"/>
</dbReference>
<dbReference type="CDD" id="cd17922">
    <property type="entry name" value="DEXHc_LHR-like"/>
    <property type="match status" value="1"/>
</dbReference>
<dbReference type="PANTHER" id="PTHR47962:SF5">
    <property type="entry name" value="ATP-DEPENDENT HELICASE LHR-RELATED"/>
    <property type="match status" value="1"/>
</dbReference>
<proteinExistence type="predicted"/>
<keyword evidence="1" id="KW-0547">Nucleotide-binding</keyword>
<keyword evidence="5" id="KW-0347">Helicase</keyword>
<keyword evidence="6" id="KW-1185">Reference proteome</keyword>
<evidence type="ECO:0000256" key="1">
    <source>
        <dbReference type="ARBA" id="ARBA00022741"/>
    </source>
</evidence>
<feature type="domain" description="Helicase C-terminal" evidence="4">
    <location>
        <begin position="264"/>
        <end position="416"/>
    </location>
</feature>
<dbReference type="InterPro" id="IPR027417">
    <property type="entry name" value="P-loop_NTPase"/>
</dbReference>
<organism evidence="5 6">
    <name type="scientific">Phaeospirillum tilakii</name>
    <dbReference type="NCBI Taxonomy" id="741673"/>
    <lineage>
        <taxon>Bacteria</taxon>
        <taxon>Pseudomonadati</taxon>
        <taxon>Pseudomonadota</taxon>
        <taxon>Alphaproteobacteria</taxon>
        <taxon>Rhodospirillales</taxon>
        <taxon>Rhodospirillaceae</taxon>
        <taxon>Phaeospirillum</taxon>
    </lineage>
</organism>
<accession>A0ABW5CFR6</accession>
<dbReference type="SMART" id="SM00487">
    <property type="entry name" value="DEXDc"/>
    <property type="match status" value="1"/>
</dbReference>
<feature type="domain" description="Helicase ATP-binding" evidence="3">
    <location>
        <begin position="46"/>
        <end position="209"/>
    </location>
</feature>